<evidence type="ECO:0000313" key="3">
    <source>
        <dbReference type="Proteomes" id="UP001642720"/>
    </source>
</evidence>
<dbReference type="EMBL" id="PPTA01000001">
    <property type="protein sequence ID" value="TFB06602.1"/>
    <property type="molecule type" value="Genomic_DNA"/>
</dbReference>
<dbReference type="Proteomes" id="UP001642720">
    <property type="component" value="Unassembled WGS sequence"/>
</dbReference>
<dbReference type="RefSeq" id="XP_073562803.1">
    <property type="nucleotide sequence ID" value="XM_073697586.1"/>
</dbReference>
<reference evidence="2 3" key="1">
    <citation type="submission" date="2018-01" db="EMBL/GenBank/DDBJ databases">
        <title>Genome characterization of the sugarcane-associated fungus Trichoderma ghanense CCMA-1212 and their application in lignocelulose bioconversion.</title>
        <authorList>
            <person name="Steindorff A.S."/>
            <person name="Mendes T.D."/>
            <person name="Vilela E.S.D."/>
            <person name="Rodrigues D.S."/>
            <person name="Formighieri E.F."/>
            <person name="Melo I.S."/>
            <person name="Favaro L.C.L."/>
        </authorList>
    </citation>
    <scope>NUCLEOTIDE SEQUENCE [LARGE SCALE GENOMIC DNA]</scope>
    <source>
        <strain evidence="2 3">CCMA-1212</strain>
    </source>
</reference>
<dbReference type="GeneID" id="300572036"/>
<feature type="compositionally biased region" description="Basic and acidic residues" evidence="1">
    <location>
        <begin position="330"/>
        <end position="341"/>
    </location>
</feature>
<keyword evidence="3" id="KW-1185">Reference proteome</keyword>
<protein>
    <submittedName>
        <fullName evidence="2">Uncharacterized protein</fullName>
    </submittedName>
</protein>
<name>A0ABY2HGD2_9HYPO</name>
<feature type="region of interest" description="Disordered" evidence="1">
    <location>
        <begin position="133"/>
        <end position="159"/>
    </location>
</feature>
<evidence type="ECO:0000256" key="1">
    <source>
        <dbReference type="SAM" id="MobiDB-lite"/>
    </source>
</evidence>
<comment type="caution">
    <text evidence="2">The sequence shown here is derived from an EMBL/GenBank/DDBJ whole genome shotgun (WGS) entry which is preliminary data.</text>
</comment>
<gene>
    <name evidence="2" type="ORF">CCMA1212_000101</name>
</gene>
<evidence type="ECO:0000313" key="2">
    <source>
        <dbReference type="EMBL" id="TFB06602.1"/>
    </source>
</evidence>
<organism evidence="2 3">
    <name type="scientific">Trichoderma ghanense</name>
    <dbReference type="NCBI Taxonomy" id="65468"/>
    <lineage>
        <taxon>Eukaryota</taxon>
        <taxon>Fungi</taxon>
        <taxon>Dikarya</taxon>
        <taxon>Ascomycota</taxon>
        <taxon>Pezizomycotina</taxon>
        <taxon>Sordariomycetes</taxon>
        <taxon>Hypocreomycetidae</taxon>
        <taxon>Hypocreales</taxon>
        <taxon>Hypocreaceae</taxon>
        <taxon>Trichoderma</taxon>
    </lineage>
</organism>
<accession>A0ABY2HGD2</accession>
<proteinExistence type="predicted"/>
<feature type="region of interest" description="Disordered" evidence="1">
    <location>
        <begin position="314"/>
        <end position="341"/>
    </location>
</feature>
<feature type="compositionally biased region" description="Basic and acidic residues" evidence="1">
    <location>
        <begin position="93"/>
        <end position="107"/>
    </location>
</feature>
<feature type="region of interest" description="Disordered" evidence="1">
    <location>
        <begin position="72"/>
        <end position="115"/>
    </location>
</feature>
<sequence length="341" mass="36867">MDAASTPKTLYLSEVPKAPTSIAPRIKVAPRADPRKRKPFARCQPKNKIYTLQTLRPASPQGGGWPGWCGPPGWRNGSRQTKDLASLTRCRSRGRDQASRERLEAKRPLNPTEQNSAVTCQVTLRPNCNLQPPSPARGCRSEPFRKGARNATKPPATRRCPALHRAPARDASFSLATHPQGSDQAGSETLICMVCADGAAIAPIATLCVLACESKPHGATSPRRRRLATQRIVAAFLWRWPPHCRDSSTPILPSVPRRHPTGPLSNTSFPQPHSGGFFDSYFFLSASTLLLYTTAFSGSQATADLRQRAIATGGAGSEPALSPVNPVGPRIDDAKSCERLD</sequence>